<dbReference type="GO" id="GO:0004129">
    <property type="term" value="F:cytochrome-c oxidase activity"/>
    <property type="evidence" value="ECO:0007669"/>
    <property type="project" value="UniProtKB-EC"/>
</dbReference>
<dbReference type="PROSITE" id="PS51007">
    <property type="entry name" value="CYTC"/>
    <property type="match status" value="2"/>
</dbReference>
<evidence type="ECO:0000259" key="17">
    <source>
        <dbReference type="PROSITE" id="PS50857"/>
    </source>
</evidence>
<dbReference type="Gene3D" id="2.60.40.420">
    <property type="entry name" value="Cupredoxins - blue copper proteins"/>
    <property type="match status" value="1"/>
</dbReference>
<evidence type="ECO:0000259" key="18">
    <source>
        <dbReference type="PROSITE" id="PS51007"/>
    </source>
</evidence>
<comment type="catalytic activity">
    <reaction evidence="14">
        <text>4 Fe(II)-[cytochrome c] + O2 + 8 H(+)(in) = 4 Fe(III)-[cytochrome c] + 2 H2O + 4 H(+)(out)</text>
        <dbReference type="Rhea" id="RHEA:11436"/>
        <dbReference type="Rhea" id="RHEA-COMP:10350"/>
        <dbReference type="Rhea" id="RHEA-COMP:14399"/>
        <dbReference type="ChEBI" id="CHEBI:15377"/>
        <dbReference type="ChEBI" id="CHEBI:15378"/>
        <dbReference type="ChEBI" id="CHEBI:15379"/>
        <dbReference type="ChEBI" id="CHEBI:29033"/>
        <dbReference type="ChEBI" id="CHEBI:29034"/>
        <dbReference type="EC" id="7.1.1.9"/>
    </reaction>
</comment>
<dbReference type="RefSeq" id="WP_084314358.1">
    <property type="nucleotide sequence ID" value="NZ_FNIJ01000004.1"/>
</dbReference>
<feature type="transmembrane region" description="Helical" evidence="16">
    <location>
        <begin position="83"/>
        <end position="104"/>
    </location>
</feature>
<evidence type="ECO:0000256" key="2">
    <source>
        <dbReference type="ARBA" id="ARBA00007866"/>
    </source>
</evidence>
<reference evidence="20" key="1">
    <citation type="submission" date="2016-10" db="EMBL/GenBank/DDBJ databases">
        <authorList>
            <person name="Varghese N."/>
            <person name="Submissions S."/>
        </authorList>
    </citation>
    <scope>NUCLEOTIDE SEQUENCE [LARGE SCALE GENOMIC DNA]</scope>
    <source>
        <strain evidence="20">JCM 21621</strain>
    </source>
</reference>
<dbReference type="InterPro" id="IPR001505">
    <property type="entry name" value="Copper_CuA"/>
</dbReference>
<dbReference type="Pfam" id="PF00116">
    <property type="entry name" value="COX2"/>
    <property type="match status" value="1"/>
</dbReference>
<proteinExistence type="inferred from homology"/>
<evidence type="ECO:0000313" key="20">
    <source>
        <dbReference type="Proteomes" id="UP000242957"/>
    </source>
</evidence>
<comment type="subcellular location">
    <subcellularLocation>
        <location evidence="1">Membrane</location>
        <topology evidence="1">Multi-pass membrane protein</topology>
    </subcellularLocation>
</comment>
<dbReference type="STRING" id="198616.SAMN05216193_10490"/>
<dbReference type="OrthoDB" id="9773456at2"/>
<evidence type="ECO:0000256" key="10">
    <source>
        <dbReference type="ARBA" id="ARBA00022989"/>
    </source>
</evidence>
<keyword evidence="5 15" id="KW-0349">Heme</keyword>
<dbReference type="PROSITE" id="PS00078">
    <property type="entry name" value="COX2"/>
    <property type="match status" value="1"/>
</dbReference>
<keyword evidence="6 16" id="KW-0812">Transmembrane</keyword>
<comment type="similarity">
    <text evidence="2">Belongs to the cytochrome c oxidase subunit 2 family.</text>
</comment>
<dbReference type="Proteomes" id="UP000242957">
    <property type="component" value="Unassembled WGS sequence"/>
</dbReference>
<sequence length="469" mass="51364">MAIAIVLLLIIVASVLFHFLAPWHPTQAASNWGSIDATLILTLVITGIFFVVITAFVVIAVIRYRHRPGQRADYQPENRKLEWWLIVITSLGIVGMLAPGLFVYNDFVRVPQDAYQLEVVAQQWQWSYRFPGQDGQLGRADTRWVDGANPLGVDRNDPAGQDDVIIKGSEVRLPLGRPVKVLQRSKDVLHNFYIPQVRGKMDMVPGMVSHFWFTPTRAGKYEVLCAEFCGVGHFNMRGTVIVEPPEQFDQWLATQQTFAQSLVATSPAGKDDQVEQGRKLAESQGCHACHSQDGSKSIGPGWKDLYGSMAELADGSSVKVDDAYIRESILDPRAKLVRGYPPVMVAYTFTDVEVGALTAYIRSLSAAGQETKSAAGPEQGQQLAASLGCLACHSLDGSKGIGPTWKGLYGSTVTLADGSQVKADDDYLRESVLNPGARMVKGYPPVMPTFTPSDQDMATLIAFIRSMAE</sequence>
<dbReference type="SUPFAM" id="SSF49503">
    <property type="entry name" value="Cupredoxins"/>
    <property type="match status" value="1"/>
</dbReference>
<keyword evidence="20" id="KW-1185">Reference proteome</keyword>
<keyword evidence="9" id="KW-0249">Electron transport</keyword>
<evidence type="ECO:0000256" key="7">
    <source>
        <dbReference type="ARBA" id="ARBA00022723"/>
    </source>
</evidence>
<dbReference type="SUPFAM" id="SSF46626">
    <property type="entry name" value="Cytochrome c"/>
    <property type="match status" value="2"/>
</dbReference>
<evidence type="ECO:0000313" key="19">
    <source>
        <dbReference type="EMBL" id="SDN63631.1"/>
    </source>
</evidence>
<dbReference type="Gene3D" id="1.10.287.90">
    <property type="match status" value="1"/>
</dbReference>
<feature type="domain" description="Cytochrome oxidase subunit II copper A binding" evidence="17">
    <location>
        <begin position="112"/>
        <end position="254"/>
    </location>
</feature>
<feature type="domain" description="Cytochrome c" evidence="18">
    <location>
        <begin position="272"/>
        <end position="365"/>
    </location>
</feature>
<evidence type="ECO:0000256" key="3">
    <source>
        <dbReference type="ARBA" id="ARBA00012949"/>
    </source>
</evidence>
<name>A0A1H0D191_9PSED</name>
<evidence type="ECO:0000256" key="15">
    <source>
        <dbReference type="PROSITE-ProRule" id="PRU00433"/>
    </source>
</evidence>
<dbReference type="CDD" id="cd13919">
    <property type="entry name" value="CuRO_HCO_II_like_5"/>
    <property type="match status" value="1"/>
</dbReference>
<keyword evidence="10 16" id="KW-1133">Transmembrane helix</keyword>
<dbReference type="InterPro" id="IPR009056">
    <property type="entry name" value="Cyt_c-like_dom"/>
</dbReference>
<keyword evidence="12" id="KW-0186">Copper</keyword>
<dbReference type="InterPro" id="IPR002429">
    <property type="entry name" value="CcO_II-like_C"/>
</dbReference>
<dbReference type="PANTHER" id="PTHR22888">
    <property type="entry name" value="CYTOCHROME C OXIDASE, SUBUNIT II"/>
    <property type="match status" value="1"/>
</dbReference>
<keyword evidence="7 15" id="KW-0479">Metal-binding</keyword>
<evidence type="ECO:0000256" key="8">
    <source>
        <dbReference type="ARBA" id="ARBA00022967"/>
    </source>
</evidence>
<dbReference type="Gene3D" id="1.10.760.10">
    <property type="entry name" value="Cytochrome c-like domain"/>
    <property type="match status" value="2"/>
</dbReference>
<organism evidence="19 20">
    <name type="scientific">Pseudomonas jinjuensis</name>
    <dbReference type="NCBI Taxonomy" id="198616"/>
    <lineage>
        <taxon>Bacteria</taxon>
        <taxon>Pseudomonadati</taxon>
        <taxon>Pseudomonadota</taxon>
        <taxon>Gammaproteobacteria</taxon>
        <taxon>Pseudomonadales</taxon>
        <taxon>Pseudomonadaceae</taxon>
        <taxon>Pseudomonas</taxon>
    </lineage>
</organism>
<dbReference type="InterPro" id="IPR008972">
    <property type="entry name" value="Cupredoxin"/>
</dbReference>
<evidence type="ECO:0000256" key="12">
    <source>
        <dbReference type="ARBA" id="ARBA00023008"/>
    </source>
</evidence>
<evidence type="ECO:0000256" key="16">
    <source>
        <dbReference type="SAM" id="Phobius"/>
    </source>
</evidence>
<feature type="domain" description="Cytochrome c" evidence="18">
    <location>
        <begin position="375"/>
        <end position="468"/>
    </location>
</feature>
<dbReference type="Pfam" id="PF00034">
    <property type="entry name" value="Cytochrom_C"/>
    <property type="match status" value="2"/>
</dbReference>
<keyword evidence="8" id="KW-1278">Translocase</keyword>
<evidence type="ECO:0000256" key="9">
    <source>
        <dbReference type="ARBA" id="ARBA00022982"/>
    </source>
</evidence>
<dbReference type="InterPro" id="IPR036257">
    <property type="entry name" value="Cyt_c_oxidase_su2_TM_sf"/>
</dbReference>
<evidence type="ECO:0000256" key="5">
    <source>
        <dbReference type="ARBA" id="ARBA00022617"/>
    </source>
</evidence>
<dbReference type="PANTHER" id="PTHR22888:SF9">
    <property type="entry name" value="CYTOCHROME C OXIDASE SUBUNIT 2"/>
    <property type="match status" value="1"/>
</dbReference>
<evidence type="ECO:0000256" key="14">
    <source>
        <dbReference type="ARBA" id="ARBA00047816"/>
    </source>
</evidence>
<accession>A0A1H0D191</accession>
<gene>
    <name evidence="19" type="ORF">SAMN05216193_10490</name>
</gene>
<evidence type="ECO:0000256" key="1">
    <source>
        <dbReference type="ARBA" id="ARBA00004141"/>
    </source>
</evidence>
<dbReference type="GO" id="GO:0016020">
    <property type="term" value="C:membrane"/>
    <property type="evidence" value="ECO:0007669"/>
    <property type="project" value="UniProtKB-SubCell"/>
</dbReference>
<dbReference type="InterPro" id="IPR036909">
    <property type="entry name" value="Cyt_c-like_dom_sf"/>
</dbReference>
<dbReference type="InterPro" id="IPR045187">
    <property type="entry name" value="CcO_II"/>
</dbReference>
<evidence type="ECO:0000256" key="13">
    <source>
        <dbReference type="ARBA" id="ARBA00023136"/>
    </source>
</evidence>
<evidence type="ECO:0000256" key="11">
    <source>
        <dbReference type="ARBA" id="ARBA00023004"/>
    </source>
</evidence>
<evidence type="ECO:0000256" key="6">
    <source>
        <dbReference type="ARBA" id="ARBA00022692"/>
    </source>
</evidence>
<dbReference type="GO" id="GO:0005507">
    <property type="term" value="F:copper ion binding"/>
    <property type="evidence" value="ECO:0007669"/>
    <property type="project" value="InterPro"/>
</dbReference>
<protein>
    <recommendedName>
        <fullName evidence="3">cytochrome-c oxidase</fullName>
        <ecNumber evidence="3">7.1.1.9</ecNumber>
    </recommendedName>
</protein>
<dbReference type="GO" id="GO:0042773">
    <property type="term" value="P:ATP synthesis coupled electron transport"/>
    <property type="evidence" value="ECO:0007669"/>
    <property type="project" value="TreeGrafter"/>
</dbReference>
<dbReference type="AlphaFoldDB" id="A0A1H0D191"/>
<keyword evidence="13 16" id="KW-0472">Membrane</keyword>
<evidence type="ECO:0000256" key="4">
    <source>
        <dbReference type="ARBA" id="ARBA00022448"/>
    </source>
</evidence>
<dbReference type="PROSITE" id="PS50857">
    <property type="entry name" value="COX2_CUA"/>
    <property type="match status" value="1"/>
</dbReference>
<feature type="transmembrane region" description="Helical" evidence="16">
    <location>
        <begin position="38"/>
        <end position="62"/>
    </location>
</feature>
<dbReference type="EC" id="7.1.1.9" evidence="3"/>
<keyword evidence="4" id="KW-0813">Transport</keyword>
<dbReference type="GO" id="GO:0020037">
    <property type="term" value="F:heme binding"/>
    <property type="evidence" value="ECO:0007669"/>
    <property type="project" value="InterPro"/>
</dbReference>
<keyword evidence="11 15" id="KW-0408">Iron</keyword>
<dbReference type="EMBL" id="FNIJ01000004">
    <property type="protein sequence ID" value="SDN63631.1"/>
    <property type="molecule type" value="Genomic_DNA"/>
</dbReference>